<dbReference type="RefSeq" id="WP_276303551.1">
    <property type="nucleotide sequence ID" value="NZ_CP119992.1"/>
</dbReference>
<organism evidence="1 2">
    <name type="scientific">Halomarina halobia</name>
    <dbReference type="NCBI Taxonomy" id="3033386"/>
    <lineage>
        <taxon>Archaea</taxon>
        <taxon>Methanobacteriati</taxon>
        <taxon>Methanobacteriota</taxon>
        <taxon>Stenosarchaea group</taxon>
        <taxon>Halobacteria</taxon>
        <taxon>Halobacteriales</taxon>
        <taxon>Natronomonadaceae</taxon>
        <taxon>Halomarina</taxon>
    </lineage>
</organism>
<gene>
    <name evidence="1" type="ORF">ACFQPE_10365</name>
</gene>
<evidence type="ECO:0000313" key="2">
    <source>
        <dbReference type="Proteomes" id="UP001596547"/>
    </source>
</evidence>
<name>A0ABD6AA41_9EURY</name>
<comment type="caution">
    <text evidence="1">The sequence shown here is derived from an EMBL/GenBank/DDBJ whole genome shotgun (WGS) entry which is preliminary data.</text>
</comment>
<sequence>MDAGEFTATVREECERELDRLGSEKALVAATAAQLDREHVLASAARTELRAVGTFESWAASESAEAARAAFVGAAEREREHADRVVALLDEGAEPEPDADPLHEYLRGLDSTAERVAAGMVGRPMVTDRTLLQTINFFVNESDERTADRFRELRGETRETIEEGARLLEEVCEGDDDWERAEAAAVEVVERAYEEYAETLEGMGVDPRPVC</sequence>
<dbReference type="Proteomes" id="UP001596547">
    <property type="component" value="Unassembled WGS sequence"/>
</dbReference>
<evidence type="ECO:0000313" key="1">
    <source>
        <dbReference type="EMBL" id="MFC7317197.1"/>
    </source>
</evidence>
<proteinExistence type="predicted"/>
<dbReference type="AlphaFoldDB" id="A0ABD6AA41"/>
<dbReference type="InterPro" id="IPR009078">
    <property type="entry name" value="Ferritin-like_SF"/>
</dbReference>
<protein>
    <submittedName>
        <fullName evidence="1">Rubrerythrin family protein</fullName>
    </submittedName>
</protein>
<dbReference type="EMBL" id="JBHTBF010000002">
    <property type="protein sequence ID" value="MFC7317197.1"/>
    <property type="molecule type" value="Genomic_DNA"/>
</dbReference>
<reference evidence="1 2" key="1">
    <citation type="journal article" date="2019" name="Int. J. Syst. Evol. Microbiol.">
        <title>The Global Catalogue of Microorganisms (GCM) 10K type strain sequencing project: providing services to taxonomists for standard genome sequencing and annotation.</title>
        <authorList>
            <consortium name="The Broad Institute Genomics Platform"/>
            <consortium name="The Broad Institute Genome Sequencing Center for Infectious Disease"/>
            <person name="Wu L."/>
            <person name="Ma J."/>
        </authorList>
    </citation>
    <scope>NUCLEOTIDE SEQUENCE [LARGE SCALE GENOMIC DNA]</scope>
    <source>
        <strain evidence="1 2">PSR21</strain>
    </source>
</reference>
<dbReference type="SUPFAM" id="SSF47240">
    <property type="entry name" value="Ferritin-like"/>
    <property type="match status" value="1"/>
</dbReference>
<keyword evidence="2" id="KW-1185">Reference proteome</keyword>
<dbReference type="GeneID" id="79316148"/>
<accession>A0ABD6AA41</accession>